<accession>A0A2W5DA06</accession>
<evidence type="ECO:0000313" key="3">
    <source>
        <dbReference type="Proteomes" id="UP000249451"/>
    </source>
</evidence>
<proteinExistence type="predicted"/>
<protein>
    <recommendedName>
        <fullName evidence="4">DUF2269 domain-containing protein</fullName>
    </recommendedName>
</protein>
<organism evidence="2 3">
    <name type="scientific">Corynebacterium urealyticum</name>
    <dbReference type="NCBI Taxonomy" id="43771"/>
    <lineage>
        <taxon>Bacteria</taxon>
        <taxon>Bacillati</taxon>
        <taxon>Actinomycetota</taxon>
        <taxon>Actinomycetes</taxon>
        <taxon>Mycobacteriales</taxon>
        <taxon>Corynebacteriaceae</taxon>
        <taxon>Corynebacterium</taxon>
    </lineage>
</organism>
<name>A0A2W5DA06_9CORY</name>
<sequence>MDQFITALHVIAAILLIGPVAVATSAFAPTLRAAQSGSAKAVGSVATLAGMTRRYGYISLLVPVLGLVAFMTVDGAMQNYAFHAAILTSLVAWLVLLLAVIPQQRRGLISVDGLDESDTPASEDELAAVQGDAAKGLPGKAAMFGGIFNLLWLVTAILMFV</sequence>
<dbReference type="Proteomes" id="UP000249451">
    <property type="component" value="Unassembled WGS sequence"/>
</dbReference>
<keyword evidence="1" id="KW-1133">Transmembrane helix</keyword>
<evidence type="ECO:0000256" key="1">
    <source>
        <dbReference type="SAM" id="Phobius"/>
    </source>
</evidence>
<evidence type="ECO:0008006" key="4">
    <source>
        <dbReference type="Google" id="ProtNLM"/>
    </source>
</evidence>
<feature type="transmembrane region" description="Helical" evidence="1">
    <location>
        <begin position="141"/>
        <end position="160"/>
    </location>
</feature>
<evidence type="ECO:0000313" key="2">
    <source>
        <dbReference type="EMBL" id="PZP02889.1"/>
    </source>
</evidence>
<dbReference type="EMBL" id="QFNY01000024">
    <property type="protein sequence ID" value="PZP02889.1"/>
    <property type="molecule type" value="Genomic_DNA"/>
</dbReference>
<gene>
    <name evidence="2" type="ORF">DI609_01870</name>
</gene>
<reference evidence="2 3" key="1">
    <citation type="submission" date="2017-11" db="EMBL/GenBank/DDBJ databases">
        <title>Infants hospitalized years apart are colonized by the same room-sourced microbial strains.</title>
        <authorList>
            <person name="Brooks B."/>
            <person name="Olm M.R."/>
            <person name="Firek B.A."/>
            <person name="Baker R."/>
            <person name="Thomas B.C."/>
            <person name="Morowitz M.J."/>
            <person name="Banfield J.F."/>
        </authorList>
    </citation>
    <scope>NUCLEOTIDE SEQUENCE [LARGE SCALE GENOMIC DNA]</scope>
    <source>
        <strain evidence="2">S2_012_000_R3_87</strain>
    </source>
</reference>
<dbReference type="AlphaFoldDB" id="A0A2W5DA06"/>
<feature type="transmembrane region" description="Helical" evidence="1">
    <location>
        <begin position="57"/>
        <end position="73"/>
    </location>
</feature>
<keyword evidence="1" id="KW-0472">Membrane</keyword>
<feature type="transmembrane region" description="Helical" evidence="1">
    <location>
        <begin position="80"/>
        <end position="101"/>
    </location>
</feature>
<keyword evidence="1" id="KW-0812">Transmembrane</keyword>
<comment type="caution">
    <text evidence="2">The sequence shown here is derived from an EMBL/GenBank/DDBJ whole genome shotgun (WGS) entry which is preliminary data.</text>
</comment>